<gene>
    <name evidence="1" type="ORF">CEXT_160871</name>
</gene>
<organism evidence="1 2">
    <name type="scientific">Caerostris extrusa</name>
    <name type="common">Bark spider</name>
    <name type="synonym">Caerostris bankana</name>
    <dbReference type="NCBI Taxonomy" id="172846"/>
    <lineage>
        <taxon>Eukaryota</taxon>
        <taxon>Metazoa</taxon>
        <taxon>Ecdysozoa</taxon>
        <taxon>Arthropoda</taxon>
        <taxon>Chelicerata</taxon>
        <taxon>Arachnida</taxon>
        <taxon>Araneae</taxon>
        <taxon>Araneomorphae</taxon>
        <taxon>Entelegynae</taxon>
        <taxon>Araneoidea</taxon>
        <taxon>Araneidae</taxon>
        <taxon>Caerostris</taxon>
    </lineage>
</organism>
<protein>
    <submittedName>
        <fullName evidence="1">Uncharacterized protein</fullName>
    </submittedName>
</protein>
<dbReference type="EMBL" id="BPLR01018862">
    <property type="protein sequence ID" value="GIZ02802.1"/>
    <property type="molecule type" value="Genomic_DNA"/>
</dbReference>
<accession>A0AAV4Y6B7</accession>
<dbReference type="Proteomes" id="UP001054945">
    <property type="component" value="Unassembled WGS sequence"/>
</dbReference>
<evidence type="ECO:0000313" key="1">
    <source>
        <dbReference type="EMBL" id="GIZ02802.1"/>
    </source>
</evidence>
<sequence length="81" mass="9251">MRMHSIPWRISFKEAGDNVVGGDGYRIWQQVVVETEMRREMRVGGFVDDMLTRGIITSGDKLGQVLNTIFYSVMGSQIVRK</sequence>
<reference evidence="1 2" key="1">
    <citation type="submission" date="2021-06" db="EMBL/GenBank/DDBJ databases">
        <title>Caerostris extrusa draft genome.</title>
        <authorList>
            <person name="Kono N."/>
            <person name="Arakawa K."/>
        </authorList>
    </citation>
    <scope>NUCLEOTIDE SEQUENCE [LARGE SCALE GENOMIC DNA]</scope>
</reference>
<proteinExistence type="predicted"/>
<name>A0AAV4Y6B7_CAEEX</name>
<comment type="caution">
    <text evidence="1">The sequence shown here is derived from an EMBL/GenBank/DDBJ whole genome shotgun (WGS) entry which is preliminary data.</text>
</comment>
<keyword evidence="2" id="KW-1185">Reference proteome</keyword>
<dbReference type="AlphaFoldDB" id="A0AAV4Y6B7"/>
<evidence type="ECO:0000313" key="2">
    <source>
        <dbReference type="Proteomes" id="UP001054945"/>
    </source>
</evidence>